<dbReference type="EMBL" id="MU859148">
    <property type="protein sequence ID" value="KAK3951411.1"/>
    <property type="molecule type" value="Genomic_DNA"/>
</dbReference>
<feature type="region of interest" description="Disordered" evidence="1">
    <location>
        <begin position="441"/>
        <end position="497"/>
    </location>
</feature>
<sequence length="829" mass="92584">MEQWLPPNHENSINLIRADGGEIWTVLSPQRRARSPSRLTTFSDANGLVYLDSIPEHIMKDPSLNRRDPLADMLPSEWERPEKHDPEPVKETQQQPQNKIQAVSNAQTQRRTPLSADDVVLEMPWNSSSSRKRPSKPRQSQVKPQTKSSKNAGSTSPIQPDKSTDSTSPHDGSALRRSPRISELIAQQKLVTRTPPSSRTGVKKDSQKSKPASVPAIPRKRKAQPHETKTSETSGSDAHEKKATALPAKPSKVPRTEQASPAKVESTTRDSEVARPRQANREVQTPAEPEEEVPPTHDRSEKHHTASNQLQSPYYLEESALSYHSRVEKQESAVTRVQIPGKMEETLRPPYEINQKIMRQPVYRDQAIQAFGSQTRPDDDARAETAVAGTQSEQRPSRKPAVLVHNVVSDLPKDISKDAPHLPAHKDTVPTHIAHAWDKLAQRGSQHQAHELGQMPEADSIPRPANPGKEPYGVESGRSSSPLFMEQGSGYDDHQEAGAKSWLPKNLFRNGFEAYEGQVSLRNTAFDQHPNHAYSLPYAANITSESRGMPVQRPQSQGSASASSEQSRETSPEEVWRRETGDNSVYAIVHKIGMMLHRALKPREEAVDDIVKDYLENSVLLLEQMSTCHENEREATVDNHEAATKALYSLCDTAWHDVRDLQKQLQSFDISKILASARKPAFIQKMQTLNRLCDERVSKYIEQSSRATTEHENPVRKKGDLVELFKSQLYEQIGHSDASATKLQMIDAEADLFIERFRNDEIGLPSRQSDAQLVEDDPKTISQAMGQAADALNNSKEKQRAPAGEPLPGSSQAPIEVSSHYESDSDYVD</sequence>
<feature type="region of interest" description="Disordered" evidence="1">
    <location>
        <begin position="546"/>
        <end position="577"/>
    </location>
</feature>
<evidence type="ECO:0000313" key="2">
    <source>
        <dbReference type="EMBL" id="KAK3951411.1"/>
    </source>
</evidence>
<feature type="region of interest" description="Disordered" evidence="1">
    <location>
        <begin position="784"/>
        <end position="829"/>
    </location>
</feature>
<accession>A0AAN6SFT9</accession>
<comment type="caution">
    <text evidence="2">The sequence shown here is derived from an EMBL/GenBank/DDBJ whole genome shotgun (WGS) entry which is preliminary data.</text>
</comment>
<reference evidence="2" key="1">
    <citation type="journal article" date="2023" name="Mol. Phylogenet. Evol.">
        <title>Genome-scale phylogeny and comparative genomics of the fungal order Sordariales.</title>
        <authorList>
            <person name="Hensen N."/>
            <person name="Bonometti L."/>
            <person name="Westerberg I."/>
            <person name="Brannstrom I.O."/>
            <person name="Guillou S."/>
            <person name="Cros-Aarteil S."/>
            <person name="Calhoun S."/>
            <person name="Haridas S."/>
            <person name="Kuo A."/>
            <person name="Mondo S."/>
            <person name="Pangilinan J."/>
            <person name="Riley R."/>
            <person name="LaButti K."/>
            <person name="Andreopoulos B."/>
            <person name="Lipzen A."/>
            <person name="Chen C."/>
            <person name="Yan M."/>
            <person name="Daum C."/>
            <person name="Ng V."/>
            <person name="Clum A."/>
            <person name="Steindorff A."/>
            <person name="Ohm R.A."/>
            <person name="Martin F."/>
            <person name="Silar P."/>
            <person name="Natvig D.O."/>
            <person name="Lalanne C."/>
            <person name="Gautier V."/>
            <person name="Ament-Velasquez S.L."/>
            <person name="Kruys A."/>
            <person name="Hutchinson M.I."/>
            <person name="Powell A.J."/>
            <person name="Barry K."/>
            <person name="Miller A.N."/>
            <person name="Grigoriev I.V."/>
            <person name="Debuchy R."/>
            <person name="Gladieux P."/>
            <person name="Hiltunen Thoren M."/>
            <person name="Johannesson H."/>
        </authorList>
    </citation>
    <scope>NUCLEOTIDE SEQUENCE</scope>
    <source>
        <strain evidence="2">CBS 626.80</strain>
    </source>
</reference>
<feature type="compositionally biased region" description="Polar residues" evidence="1">
    <location>
        <begin position="91"/>
        <end position="112"/>
    </location>
</feature>
<organism evidence="2 3">
    <name type="scientific">Pseudoneurospora amorphoporcata</name>
    <dbReference type="NCBI Taxonomy" id="241081"/>
    <lineage>
        <taxon>Eukaryota</taxon>
        <taxon>Fungi</taxon>
        <taxon>Dikarya</taxon>
        <taxon>Ascomycota</taxon>
        <taxon>Pezizomycotina</taxon>
        <taxon>Sordariomycetes</taxon>
        <taxon>Sordariomycetidae</taxon>
        <taxon>Sordariales</taxon>
        <taxon>Sordariaceae</taxon>
        <taxon>Pseudoneurospora</taxon>
    </lineage>
</organism>
<feature type="compositionally biased region" description="Polar residues" evidence="1">
    <location>
        <begin position="142"/>
        <end position="158"/>
    </location>
</feature>
<feature type="compositionally biased region" description="Basic and acidic residues" evidence="1">
    <location>
        <begin position="566"/>
        <end position="577"/>
    </location>
</feature>
<evidence type="ECO:0000313" key="3">
    <source>
        <dbReference type="Proteomes" id="UP001303222"/>
    </source>
</evidence>
<feature type="compositionally biased region" description="Basic and acidic residues" evidence="1">
    <location>
        <begin position="266"/>
        <end position="275"/>
    </location>
</feature>
<gene>
    <name evidence="2" type="ORF">QBC32DRAFT_162751</name>
</gene>
<feature type="compositionally biased region" description="Basic and acidic residues" evidence="1">
    <location>
        <begin position="294"/>
        <end position="304"/>
    </location>
</feature>
<evidence type="ECO:0000256" key="1">
    <source>
        <dbReference type="SAM" id="MobiDB-lite"/>
    </source>
</evidence>
<dbReference type="AlphaFoldDB" id="A0AAN6SFT9"/>
<reference evidence="2" key="2">
    <citation type="submission" date="2023-06" db="EMBL/GenBank/DDBJ databases">
        <authorList>
            <consortium name="Lawrence Berkeley National Laboratory"/>
            <person name="Mondo S.J."/>
            <person name="Hensen N."/>
            <person name="Bonometti L."/>
            <person name="Westerberg I."/>
            <person name="Brannstrom I.O."/>
            <person name="Guillou S."/>
            <person name="Cros-Aarteil S."/>
            <person name="Calhoun S."/>
            <person name="Haridas S."/>
            <person name="Kuo A."/>
            <person name="Pangilinan J."/>
            <person name="Riley R."/>
            <person name="Labutti K."/>
            <person name="Andreopoulos B."/>
            <person name="Lipzen A."/>
            <person name="Chen C."/>
            <person name="Yanf M."/>
            <person name="Daum C."/>
            <person name="Ng V."/>
            <person name="Clum A."/>
            <person name="Steindorff A."/>
            <person name="Ohm R."/>
            <person name="Martin F."/>
            <person name="Silar P."/>
            <person name="Natvig D."/>
            <person name="Lalanne C."/>
            <person name="Gautier V."/>
            <person name="Ament-Velasquez S.L."/>
            <person name="Kruys A."/>
            <person name="Hutchinson M.I."/>
            <person name="Powell A.J."/>
            <person name="Barry K."/>
            <person name="Miller A.N."/>
            <person name="Grigoriev I.V."/>
            <person name="Debuchy R."/>
            <person name="Gladieux P."/>
            <person name="Thoren M.H."/>
            <person name="Johannesson H."/>
        </authorList>
    </citation>
    <scope>NUCLEOTIDE SEQUENCE</scope>
    <source>
        <strain evidence="2">CBS 626.80</strain>
    </source>
</reference>
<feature type="compositionally biased region" description="Low complexity" evidence="1">
    <location>
        <begin position="552"/>
        <end position="565"/>
    </location>
</feature>
<feature type="region of interest" description="Disordered" evidence="1">
    <location>
        <begin position="372"/>
        <end position="401"/>
    </location>
</feature>
<feature type="compositionally biased region" description="Polar residues" evidence="1">
    <location>
        <begin position="189"/>
        <end position="200"/>
    </location>
</feature>
<protein>
    <submittedName>
        <fullName evidence="2">Uncharacterized protein</fullName>
    </submittedName>
</protein>
<feature type="region of interest" description="Disordered" evidence="1">
    <location>
        <begin position="78"/>
        <end position="317"/>
    </location>
</feature>
<feature type="compositionally biased region" description="Basic and acidic residues" evidence="1">
    <location>
        <begin position="78"/>
        <end position="90"/>
    </location>
</feature>
<proteinExistence type="predicted"/>
<keyword evidence="3" id="KW-1185">Reference proteome</keyword>
<dbReference type="Proteomes" id="UP001303222">
    <property type="component" value="Unassembled WGS sequence"/>
</dbReference>
<name>A0AAN6SFT9_9PEZI</name>